<keyword evidence="5" id="KW-0804">Transcription</keyword>
<comment type="caution">
    <text evidence="9">The sequence shown here is derived from an EMBL/GenBank/DDBJ whole genome shotgun (WGS) entry which is preliminary data.</text>
</comment>
<dbReference type="SUPFAM" id="SSF46785">
    <property type="entry name" value="Winged helix' DNA-binding domain"/>
    <property type="match status" value="1"/>
</dbReference>
<dbReference type="PANTHER" id="PTHR10015">
    <property type="entry name" value="HEAT SHOCK TRANSCRIPTION FACTOR"/>
    <property type="match status" value="1"/>
</dbReference>
<name>A0A0B2UIJ0_9MICR</name>
<keyword evidence="10" id="KW-1185">Reference proteome</keyword>
<evidence type="ECO:0000313" key="9">
    <source>
        <dbReference type="EMBL" id="KHN69168.1"/>
    </source>
</evidence>
<evidence type="ECO:0000313" key="10">
    <source>
        <dbReference type="Proteomes" id="UP000031056"/>
    </source>
</evidence>
<evidence type="ECO:0000259" key="8">
    <source>
        <dbReference type="SMART" id="SM00415"/>
    </source>
</evidence>
<sequence>MGQGSGSEFVEKLFRMVEDPANFRYISWSADGKSFVIGSQEEFSEVILERHFKHKNWSSFVRQLNKYDFYKIKNDAVKCMGSVWTPWEYKNRYFQRGRPDLLSKIRRKKAPSEMGAGEDSRPKQIESSIVYQSHVLSSIRSISKYLREVVEDINELKRAIYCERQGVTARVNVLCIRETGSMPECFVEALRSPGYALTVVDGKCGIESVMRWGYNVVVMHVVSAYYGVLVCRIRDASKDVPIILAVDEGFRDEYLSIGSSDVAEVFMAPFDANELAESISRYGRAGCLCKDSV</sequence>
<protein>
    <submittedName>
        <fullName evidence="9">Heat shock transcription factor</fullName>
    </submittedName>
</protein>
<proteinExistence type="inferred from homology"/>
<dbReference type="GO" id="GO:0043565">
    <property type="term" value="F:sequence-specific DNA binding"/>
    <property type="evidence" value="ECO:0007669"/>
    <property type="project" value="InterPro"/>
</dbReference>
<evidence type="ECO:0000256" key="2">
    <source>
        <dbReference type="ARBA" id="ARBA00006403"/>
    </source>
</evidence>
<keyword evidence="9" id="KW-0346">Stress response</keyword>
<evidence type="ECO:0000256" key="5">
    <source>
        <dbReference type="ARBA" id="ARBA00023163"/>
    </source>
</evidence>
<dbReference type="GeneID" id="26262309"/>
<organism evidence="9 10">
    <name type="scientific">Ordospora colligata OC4</name>
    <dbReference type="NCBI Taxonomy" id="1354746"/>
    <lineage>
        <taxon>Eukaryota</taxon>
        <taxon>Fungi</taxon>
        <taxon>Fungi incertae sedis</taxon>
        <taxon>Microsporidia</taxon>
        <taxon>Ordosporidae</taxon>
        <taxon>Ordospora</taxon>
    </lineage>
</organism>
<dbReference type="FunFam" id="1.10.10.10:FF:000027">
    <property type="entry name" value="Heat shock transcription factor 1"/>
    <property type="match status" value="1"/>
</dbReference>
<dbReference type="PANTHER" id="PTHR10015:SF427">
    <property type="entry name" value="HEAT SHOCK FACTOR PROTEIN"/>
    <property type="match status" value="1"/>
</dbReference>
<dbReference type="Gene3D" id="1.10.10.10">
    <property type="entry name" value="Winged helix-like DNA-binding domain superfamily/Winged helix DNA-binding domain"/>
    <property type="match status" value="1"/>
</dbReference>
<feature type="domain" description="HSF-type DNA-binding" evidence="8">
    <location>
        <begin position="5"/>
        <end position="108"/>
    </location>
</feature>
<dbReference type="STRING" id="1354746.A0A0B2UIJ0"/>
<dbReference type="InterPro" id="IPR000232">
    <property type="entry name" value="HSF_DNA-bd"/>
</dbReference>
<comment type="subcellular location">
    <subcellularLocation>
        <location evidence="1">Nucleus</location>
    </subcellularLocation>
</comment>
<dbReference type="HOGENOM" id="CLU_008776_3_1_1"/>
<reference evidence="9 10" key="1">
    <citation type="journal article" date="2014" name="MBio">
        <title>The Ordospora colligata genome; evolution of extreme reduction in microsporidia and host-to-parasite horizontal gene transfer.</title>
        <authorList>
            <person name="Pombert J.-F."/>
            <person name="Haag K.L."/>
            <person name="Beidas S."/>
            <person name="Ebert D."/>
            <person name="Keeling P.J."/>
        </authorList>
    </citation>
    <scope>NUCLEOTIDE SEQUENCE [LARGE SCALE GENOMIC DNA]</scope>
    <source>
        <strain evidence="9 10">OC4</strain>
    </source>
</reference>
<keyword evidence="4" id="KW-0238">DNA-binding</keyword>
<evidence type="ECO:0000256" key="4">
    <source>
        <dbReference type="ARBA" id="ARBA00023125"/>
    </source>
</evidence>
<evidence type="ECO:0000256" key="7">
    <source>
        <dbReference type="RuleBase" id="RU004020"/>
    </source>
</evidence>
<dbReference type="InParanoid" id="A0A0B2UIJ0"/>
<dbReference type="InterPro" id="IPR036390">
    <property type="entry name" value="WH_DNA-bd_sf"/>
</dbReference>
<dbReference type="Proteomes" id="UP000031056">
    <property type="component" value="Unassembled WGS sequence"/>
</dbReference>
<dbReference type="Pfam" id="PF00447">
    <property type="entry name" value="HSF_DNA-bind"/>
    <property type="match status" value="1"/>
</dbReference>
<keyword evidence="6" id="KW-0539">Nucleus</keyword>
<evidence type="ECO:0000256" key="1">
    <source>
        <dbReference type="ARBA" id="ARBA00004123"/>
    </source>
</evidence>
<dbReference type="GO" id="GO:0003700">
    <property type="term" value="F:DNA-binding transcription factor activity"/>
    <property type="evidence" value="ECO:0007669"/>
    <property type="project" value="InterPro"/>
</dbReference>
<keyword evidence="3" id="KW-0805">Transcription regulation</keyword>
<dbReference type="EMBL" id="JOKQ01000009">
    <property type="protein sequence ID" value="KHN69168.1"/>
    <property type="molecule type" value="Genomic_DNA"/>
</dbReference>
<dbReference type="PRINTS" id="PR00056">
    <property type="entry name" value="HSFDOMAIN"/>
</dbReference>
<evidence type="ECO:0000256" key="6">
    <source>
        <dbReference type="ARBA" id="ARBA00023242"/>
    </source>
</evidence>
<dbReference type="InterPro" id="IPR036388">
    <property type="entry name" value="WH-like_DNA-bd_sf"/>
</dbReference>
<dbReference type="GO" id="GO:0005634">
    <property type="term" value="C:nucleus"/>
    <property type="evidence" value="ECO:0007669"/>
    <property type="project" value="UniProtKB-SubCell"/>
</dbReference>
<evidence type="ECO:0000256" key="3">
    <source>
        <dbReference type="ARBA" id="ARBA00023015"/>
    </source>
</evidence>
<dbReference type="VEuPathDB" id="MicrosporidiaDB:M896_090960"/>
<gene>
    <name evidence="9" type="ORF">M896_090960</name>
</gene>
<comment type="similarity">
    <text evidence="2 7">Belongs to the HSF family.</text>
</comment>
<dbReference type="OrthoDB" id="60033at2759"/>
<dbReference type="AlphaFoldDB" id="A0A0B2UIJ0"/>
<dbReference type="RefSeq" id="XP_014563210.1">
    <property type="nucleotide sequence ID" value="XM_014707724.1"/>
</dbReference>
<accession>A0A0B2UIJ0</accession>
<dbReference type="SMART" id="SM00415">
    <property type="entry name" value="HSF"/>
    <property type="match status" value="1"/>
</dbReference>